<evidence type="ECO:0000313" key="2">
    <source>
        <dbReference type="EMBL" id="GAA3509896.1"/>
    </source>
</evidence>
<evidence type="ECO:0000313" key="3">
    <source>
        <dbReference type="Proteomes" id="UP001499841"/>
    </source>
</evidence>
<name>A0ABP6UK19_9MICO</name>
<reference evidence="3" key="1">
    <citation type="journal article" date="2019" name="Int. J. Syst. Evol. Microbiol.">
        <title>The Global Catalogue of Microorganisms (GCM) 10K type strain sequencing project: providing services to taxonomists for standard genome sequencing and annotation.</title>
        <authorList>
            <consortium name="The Broad Institute Genomics Platform"/>
            <consortium name="The Broad Institute Genome Sequencing Center for Infectious Disease"/>
            <person name="Wu L."/>
            <person name="Ma J."/>
        </authorList>
    </citation>
    <scope>NUCLEOTIDE SEQUENCE [LARGE SCALE GENOMIC DNA]</scope>
    <source>
        <strain evidence="3">JCM 17459</strain>
    </source>
</reference>
<dbReference type="Proteomes" id="UP001499841">
    <property type="component" value="Unassembled WGS sequence"/>
</dbReference>
<dbReference type="EMBL" id="BAABBA010000026">
    <property type="protein sequence ID" value="GAA3509896.1"/>
    <property type="molecule type" value="Genomic_DNA"/>
</dbReference>
<keyword evidence="3" id="KW-1185">Reference proteome</keyword>
<dbReference type="Pfam" id="PF13338">
    <property type="entry name" value="AbiEi_4"/>
    <property type="match status" value="1"/>
</dbReference>
<feature type="domain" description="AbiEi antitoxin N-terminal" evidence="1">
    <location>
        <begin position="8"/>
        <end position="44"/>
    </location>
</feature>
<evidence type="ECO:0000259" key="1">
    <source>
        <dbReference type="Pfam" id="PF13338"/>
    </source>
</evidence>
<gene>
    <name evidence="2" type="ORF">GCM10022262_37010</name>
</gene>
<protein>
    <recommendedName>
        <fullName evidence="1">AbiEi antitoxin N-terminal domain-containing protein</fullName>
    </recommendedName>
</protein>
<proteinExistence type="predicted"/>
<organism evidence="2 3">
    <name type="scientific">Georgenia daeguensis</name>
    <dbReference type="NCBI Taxonomy" id="908355"/>
    <lineage>
        <taxon>Bacteria</taxon>
        <taxon>Bacillati</taxon>
        <taxon>Actinomycetota</taxon>
        <taxon>Actinomycetes</taxon>
        <taxon>Micrococcales</taxon>
        <taxon>Bogoriellaceae</taxon>
        <taxon>Georgenia</taxon>
    </lineage>
</organism>
<comment type="caution">
    <text evidence="2">The sequence shown here is derived from an EMBL/GenBank/DDBJ whole genome shotgun (WGS) entry which is preliminary data.</text>
</comment>
<accession>A0ABP6UK19</accession>
<dbReference type="InterPro" id="IPR025159">
    <property type="entry name" value="AbiEi_N"/>
</dbReference>
<sequence>MESTRASGLVLSGDMAAQGIGPGEIRRAVRDNVLARVRRGAYLPASAWSGARPASRYRFFVQATAAAMRTPAVLSHESAAVMHGIPRIGPWPEVVHAVRERTTGGRSSAKIVRHGVPQMPDVVVVDGVAVTGVARTVIDLARSSSFLTGVVGADHVLASGMSTREELEHALHEVRRMHGYRKARQVLDFADGRSQSVGESLSRVRMHEIGLPAPDLQVEFRDDDGFVARVDFWWESLRLVGEFDGRGKYVPADADERLSTSEVVYREKQREDRLRPLVSSLVRWGWREAWNRTVLETVLARVGLRRSH</sequence>